<dbReference type="EMBL" id="QYRN01000006">
    <property type="protein sequence ID" value="RIY00174.1"/>
    <property type="molecule type" value="Genomic_DNA"/>
</dbReference>
<organism evidence="1 2">
    <name type="scientific">Aureimonas flava</name>
    <dbReference type="NCBI Taxonomy" id="2320271"/>
    <lineage>
        <taxon>Bacteria</taxon>
        <taxon>Pseudomonadati</taxon>
        <taxon>Pseudomonadota</taxon>
        <taxon>Alphaproteobacteria</taxon>
        <taxon>Hyphomicrobiales</taxon>
        <taxon>Aurantimonadaceae</taxon>
        <taxon>Aureimonas</taxon>
    </lineage>
</organism>
<dbReference type="RefSeq" id="WP_119540484.1">
    <property type="nucleotide sequence ID" value="NZ_QYRN01000006.1"/>
</dbReference>
<proteinExistence type="predicted"/>
<comment type="caution">
    <text evidence="1">The sequence shown here is derived from an EMBL/GenBank/DDBJ whole genome shotgun (WGS) entry which is preliminary data.</text>
</comment>
<evidence type="ECO:0000313" key="1">
    <source>
        <dbReference type="EMBL" id="RIY00174.1"/>
    </source>
</evidence>
<keyword evidence="2" id="KW-1185">Reference proteome</keyword>
<evidence type="ECO:0000313" key="2">
    <source>
        <dbReference type="Proteomes" id="UP000265750"/>
    </source>
</evidence>
<dbReference type="Proteomes" id="UP000265750">
    <property type="component" value="Unassembled WGS sequence"/>
</dbReference>
<reference evidence="2" key="1">
    <citation type="submission" date="2018-09" db="EMBL/GenBank/DDBJ databases">
        <authorList>
            <person name="Tuo L."/>
        </authorList>
    </citation>
    <scope>NUCLEOTIDE SEQUENCE [LARGE SCALE GENOMIC DNA]</scope>
    <source>
        <strain evidence="2">M2BS4Y-1</strain>
    </source>
</reference>
<sequence>MIPEDVRKLASDAATECMPFETRAWYGVKHQIEQAIMADRASRLPRQEDEIRKAALEEIMSGQPAPDWIWATGDGRNGSWVSEEPHAEWQSGAVEYVRALSQKGDEADG</sequence>
<accession>A0A3A1WHV6</accession>
<dbReference type="AlphaFoldDB" id="A0A3A1WHV6"/>
<gene>
    <name evidence="1" type="ORF">D3218_12865</name>
</gene>
<protein>
    <submittedName>
        <fullName evidence="1">Uncharacterized protein</fullName>
    </submittedName>
</protein>
<name>A0A3A1WHV6_9HYPH</name>